<feature type="transmembrane region" description="Helical" evidence="2">
    <location>
        <begin position="23"/>
        <end position="48"/>
    </location>
</feature>
<sequence length="627" mass="71252">MMNPTKATNTTAFPFDTSVNEKLATIFSSISLVMIGILMVIACCYCRIEKISCLNLQRTGIIFISIGLTSFWGTILYQSDDVYFTCIIILLSVSIIFTIIGHWSYFEEPEPTENEENFDELPEPTENEENNSEGCLSCKECCSCMKSIKSSILSCLNCCCITRKIVTFLSLPELPETKENSSYILPLRLITFTVCGMEIVYIVAASKEGEWKDIVLFTSAIMQKLVQIIFYHYRLNRMKVKTDPNRLRGASWYCKIISLINFIFWIESMKVTYDRQHEKSVEEILKRAHGFFAGVYTSLVVDYRLIFCTLFLEHASKIDKSITLDKKDLPNTLHGIEKDPIKFVCPSEGDFKTFTYKKRACKVVGFFCGLIIVLIQTINALHYHDKIKIGLEGNLTGMLAAFALLGASGFLWKKIYSSKEVAFKKANQIKFGIDYLMVMMGVVGCLYQFSNIVVISIWAQNSKAADDNMFKHLAWADVKTGFFIIAFVTQIVSFVTVNMTYTKSELFKKNLAPHFLIPFILCCTLAILCNLIISEYTHHIADLAEEANLAMIMKLLRVVGSPMGMAFTGHVVVHFWTMFRKMCKYKYVAEEGTNGNQNQSRIDIEEDSESDTNQIPLSEPLLKSKKN</sequence>
<feature type="transmembrane region" description="Helical" evidence="2">
    <location>
        <begin position="60"/>
        <end position="76"/>
    </location>
</feature>
<protein>
    <submittedName>
        <fullName evidence="3">Uncharacterized protein</fullName>
    </submittedName>
</protein>
<organism evidence="3 4">
    <name type="scientific">Clytia hemisphaerica</name>
    <dbReference type="NCBI Taxonomy" id="252671"/>
    <lineage>
        <taxon>Eukaryota</taxon>
        <taxon>Metazoa</taxon>
        <taxon>Cnidaria</taxon>
        <taxon>Hydrozoa</taxon>
        <taxon>Hydroidolina</taxon>
        <taxon>Leptothecata</taxon>
        <taxon>Obeliida</taxon>
        <taxon>Clytiidae</taxon>
        <taxon>Clytia</taxon>
    </lineage>
</organism>
<evidence type="ECO:0000256" key="1">
    <source>
        <dbReference type="SAM" id="MobiDB-lite"/>
    </source>
</evidence>
<feature type="transmembrane region" description="Helical" evidence="2">
    <location>
        <begin position="433"/>
        <end position="460"/>
    </location>
</feature>
<accession>A0A7M5XM74</accession>
<proteinExistence type="predicted"/>
<feature type="region of interest" description="Disordered" evidence="1">
    <location>
        <begin position="594"/>
        <end position="627"/>
    </location>
</feature>
<dbReference type="AlphaFoldDB" id="A0A7M5XM74"/>
<evidence type="ECO:0000313" key="3">
    <source>
        <dbReference type="EnsemblMetazoa" id="CLYHEMP025402.1"/>
    </source>
</evidence>
<keyword evidence="2" id="KW-1133">Transmembrane helix</keyword>
<name>A0A7M5XM74_9CNID</name>
<feature type="transmembrane region" description="Helical" evidence="2">
    <location>
        <begin position="363"/>
        <end position="383"/>
    </location>
</feature>
<dbReference type="OrthoDB" id="5963218at2759"/>
<reference evidence="3" key="1">
    <citation type="submission" date="2021-01" db="UniProtKB">
        <authorList>
            <consortium name="EnsemblMetazoa"/>
        </authorList>
    </citation>
    <scope>IDENTIFICATION</scope>
</reference>
<feature type="transmembrane region" description="Helical" evidence="2">
    <location>
        <begin position="511"/>
        <end position="533"/>
    </location>
</feature>
<feature type="transmembrane region" description="Helical" evidence="2">
    <location>
        <begin position="395"/>
        <end position="412"/>
    </location>
</feature>
<keyword evidence="2" id="KW-0472">Membrane</keyword>
<feature type="transmembrane region" description="Helical" evidence="2">
    <location>
        <begin position="214"/>
        <end position="231"/>
    </location>
</feature>
<evidence type="ECO:0000256" key="2">
    <source>
        <dbReference type="SAM" id="Phobius"/>
    </source>
</evidence>
<keyword evidence="2" id="KW-0812">Transmembrane</keyword>
<feature type="transmembrane region" description="Helical" evidence="2">
    <location>
        <begin position="252"/>
        <end position="271"/>
    </location>
</feature>
<dbReference type="EnsemblMetazoa" id="CLYHEMT025402.1">
    <property type="protein sequence ID" value="CLYHEMP025402.1"/>
    <property type="gene ID" value="CLYHEMG025402"/>
</dbReference>
<feature type="transmembrane region" description="Helical" evidence="2">
    <location>
        <begin position="82"/>
        <end position="100"/>
    </location>
</feature>
<keyword evidence="4" id="KW-1185">Reference proteome</keyword>
<feature type="transmembrane region" description="Helical" evidence="2">
    <location>
        <begin position="480"/>
        <end position="499"/>
    </location>
</feature>
<evidence type="ECO:0000313" key="4">
    <source>
        <dbReference type="Proteomes" id="UP000594262"/>
    </source>
</evidence>
<feature type="transmembrane region" description="Helical" evidence="2">
    <location>
        <begin position="183"/>
        <end position="202"/>
    </location>
</feature>
<feature type="transmembrane region" description="Helical" evidence="2">
    <location>
        <begin position="291"/>
        <end position="312"/>
    </location>
</feature>
<feature type="transmembrane region" description="Helical" evidence="2">
    <location>
        <begin position="555"/>
        <end position="576"/>
    </location>
</feature>
<dbReference type="Proteomes" id="UP000594262">
    <property type="component" value="Unplaced"/>
</dbReference>